<feature type="domain" description="Arm-like repeat" evidence="1">
    <location>
        <begin position="234"/>
        <end position="590"/>
    </location>
</feature>
<protein>
    <recommendedName>
        <fullName evidence="1">Arm-like repeat domain-containing protein</fullName>
    </recommendedName>
</protein>
<dbReference type="SUPFAM" id="SSF48371">
    <property type="entry name" value="ARM repeat"/>
    <property type="match status" value="1"/>
</dbReference>
<dbReference type="AlphaFoldDB" id="A0A9P6MN77"/>
<keyword evidence="3" id="KW-1185">Reference proteome</keyword>
<evidence type="ECO:0000313" key="2">
    <source>
        <dbReference type="EMBL" id="KAG0008134.1"/>
    </source>
</evidence>
<dbReference type="InterPro" id="IPR016024">
    <property type="entry name" value="ARM-type_fold"/>
</dbReference>
<gene>
    <name evidence="2" type="ORF">BGZ80_003822</name>
</gene>
<evidence type="ECO:0000259" key="1">
    <source>
        <dbReference type="Pfam" id="PF23948"/>
    </source>
</evidence>
<sequence>MLRNLFPSRTIDLSLEEALELANKRLELARKDDTTNALGLLNSAKLLLKDAEHTFASKRINDPALSEGIANAYHEHGRLLDDLGHHDKAKKSHSKAEKWGYVDIVSRHTGSSHPLGKSDTIRRSLLPTAALSIASSVAAVMYRDSSKIDVTQLNHQDHTLHPTPLEVKPTPNKDVVHIPQKIFDQNINPPITKYDLPEPNGRISSTPQLAYCLSLLHLSMVSKEELDQNEYAWLQARVDDHDEHERLQTMATDLIRAFVQEGLKKSDVVAEVVSMAAVLGQEDFRKLLQEFVDDINQSVLLDVHLLNGLAQLVRNSPQGYIDADDLVKILELLNTRLKDTHSQSTQHTYQLALTISQVLDSMVDSQVEGLSREQLHEPLSDYLKGLQQNSDPYLIYQAAYAYQALQYIPDDETILQSMMRRTGKVVHGISGVVSAMKALDLIGFIEGLQSVQQGLAGAEKVIELVSDTCSNAVALAENGQGLLESLKECFNHKSSWYPALRGLDRLIQEGRFVDFEKLVLEAPCRHNPIFRWGVCQRLGEIAANTIWDLDTRKCAVDFLRQLYKDDASKNQQVDIKQWILYILNQLTRSSEDIIDDPAQELLQEAQSNGSFSKG</sequence>
<feature type="non-terminal residue" evidence="2">
    <location>
        <position position="614"/>
    </location>
</feature>
<comment type="caution">
    <text evidence="2">The sequence shown here is derived from an EMBL/GenBank/DDBJ whole genome shotgun (WGS) entry which is preliminary data.</text>
</comment>
<organism evidence="2 3">
    <name type="scientific">Entomortierella chlamydospora</name>
    <dbReference type="NCBI Taxonomy" id="101097"/>
    <lineage>
        <taxon>Eukaryota</taxon>
        <taxon>Fungi</taxon>
        <taxon>Fungi incertae sedis</taxon>
        <taxon>Mucoromycota</taxon>
        <taxon>Mortierellomycotina</taxon>
        <taxon>Mortierellomycetes</taxon>
        <taxon>Mortierellales</taxon>
        <taxon>Mortierellaceae</taxon>
        <taxon>Entomortierella</taxon>
    </lineage>
</organism>
<dbReference type="EMBL" id="JAAAID010002030">
    <property type="protein sequence ID" value="KAG0008134.1"/>
    <property type="molecule type" value="Genomic_DNA"/>
</dbReference>
<reference evidence="2" key="1">
    <citation type="journal article" date="2020" name="Fungal Divers.">
        <title>Resolving the Mortierellaceae phylogeny through synthesis of multi-gene phylogenetics and phylogenomics.</title>
        <authorList>
            <person name="Vandepol N."/>
            <person name="Liber J."/>
            <person name="Desiro A."/>
            <person name="Na H."/>
            <person name="Kennedy M."/>
            <person name="Barry K."/>
            <person name="Grigoriev I.V."/>
            <person name="Miller A.N."/>
            <person name="O'Donnell K."/>
            <person name="Stajich J.E."/>
            <person name="Bonito G."/>
        </authorList>
    </citation>
    <scope>NUCLEOTIDE SEQUENCE</scope>
    <source>
        <strain evidence="2">NRRL 2769</strain>
    </source>
</reference>
<evidence type="ECO:0000313" key="3">
    <source>
        <dbReference type="Proteomes" id="UP000703661"/>
    </source>
</evidence>
<accession>A0A9P6MN77</accession>
<proteinExistence type="predicted"/>
<name>A0A9P6MN77_9FUNG</name>
<dbReference type="Proteomes" id="UP000703661">
    <property type="component" value="Unassembled WGS sequence"/>
</dbReference>
<dbReference type="InterPro" id="IPR056251">
    <property type="entry name" value="Arm_rpt_dom"/>
</dbReference>
<dbReference type="Pfam" id="PF23948">
    <property type="entry name" value="ARM_5"/>
    <property type="match status" value="1"/>
</dbReference>